<organism evidence="5 6">
    <name type="scientific">Edaphobacter modestus</name>
    <dbReference type="NCBI Taxonomy" id="388466"/>
    <lineage>
        <taxon>Bacteria</taxon>
        <taxon>Pseudomonadati</taxon>
        <taxon>Acidobacteriota</taxon>
        <taxon>Terriglobia</taxon>
        <taxon>Terriglobales</taxon>
        <taxon>Acidobacteriaceae</taxon>
        <taxon>Edaphobacter</taxon>
    </lineage>
</organism>
<dbReference type="GO" id="GO:0004419">
    <property type="term" value="F:hydroxymethylglutaryl-CoA lyase activity"/>
    <property type="evidence" value="ECO:0007669"/>
    <property type="project" value="TreeGrafter"/>
</dbReference>
<dbReference type="OrthoDB" id="9784013at2"/>
<dbReference type="PANTHER" id="PTHR42738:SF7">
    <property type="entry name" value="HYDROXYMETHYLGLUTARYL-COA LYASE"/>
    <property type="match status" value="1"/>
</dbReference>
<keyword evidence="3 5" id="KW-0456">Lyase</keyword>
<evidence type="ECO:0000256" key="2">
    <source>
        <dbReference type="ARBA" id="ARBA00022723"/>
    </source>
</evidence>
<dbReference type="GO" id="GO:0006552">
    <property type="term" value="P:L-leucine catabolic process"/>
    <property type="evidence" value="ECO:0007669"/>
    <property type="project" value="TreeGrafter"/>
</dbReference>
<protein>
    <submittedName>
        <fullName evidence="5">Hydroxymethylglutaryl-CoA lyase</fullName>
    </submittedName>
</protein>
<dbReference type="PANTHER" id="PTHR42738">
    <property type="entry name" value="HYDROXYMETHYLGLUTARYL-COA LYASE"/>
    <property type="match status" value="1"/>
</dbReference>
<dbReference type="Pfam" id="PF00682">
    <property type="entry name" value="HMGL-like"/>
    <property type="match status" value="1"/>
</dbReference>
<comment type="similarity">
    <text evidence="1">Belongs to the HMG-CoA lyase family.</text>
</comment>
<dbReference type="EMBL" id="SHKW01000001">
    <property type="protein sequence ID" value="RZU40506.1"/>
    <property type="molecule type" value="Genomic_DNA"/>
</dbReference>
<dbReference type="AlphaFoldDB" id="A0A4V2G4E0"/>
<dbReference type="Gene3D" id="3.20.20.70">
    <property type="entry name" value="Aldolase class I"/>
    <property type="match status" value="1"/>
</dbReference>
<reference evidence="5 6" key="1">
    <citation type="submission" date="2019-02" db="EMBL/GenBank/DDBJ databases">
        <title>Genomic Encyclopedia of Archaeal and Bacterial Type Strains, Phase II (KMG-II): from individual species to whole genera.</title>
        <authorList>
            <person name="Goeker M."/>
        </authorList>
    </citation>
    <scope>NUCLEOTIDE SEQUENCE [LARGE SCALE GENOMIC DNA]</scope>
    <source>
        <strain evidence="5 6">DSM 18101</strain>
    </source>
</reference>
<dbReference type="InterPro" id="IPR000891">
    <property type="entry name" value="PYR_CT"/>
</dbReference>
<dbReference type="GO" id="GO:0046951">
    <property type="term" value="P:ketone body biosynthetic process"/>
    <property type="evidence" value="ECO:0007669"/>
    <property type="project" value="TreeGrafter"/>
</dbReference>
<dbReference type="InterPro" id="IPR043594">
    <property type="entry name" value="HMGL"/>
</dbReference>
<gene>
    <name evidence="5" type="ORF">BDD14_1970</name>
</gene>
<dbReference type="SUPFAM" id="SSF51569">
    <property type="entry name" value="Aldolase"/>
    <property type="match status" value="1"/>
</dbReference>
<feature type="domain" description="Pyruvate carboxyltransferase" evidence="4">
    <location>
        <begin position="4"/>
        <end position="269"/>
    </location>
</feature>
<evidence type="ECO:0000256" key="3">
    <source>
        <dbReference type="ARBA" id="ARBA00023239"/>
    </source>
</evidence>
<name>A0A4V2G4E0_9BACT</name>
<comment type="caution">
    <text evidence="5">The sequence shown here is derived from an EMBL/GenBank/DDBJ whole genome shotgun (WGS) entry which is preliminary data.</text>
</comment>
<keyword evidence="6" id="KW-1185">Reference proteome</keyword>
<keyword evidence="2" id="KW-0479">Metal-binding</keyword>
<accession>A0A4V2G4E0</accession>
<dbReference type="InterPro" id="IPR013785">
    <property type="entry name" value="Aldolase_TIM"/>
</dbReference>
<evidence type="ECO:0000313" key="6">
    <source>
        <dbReference type="Proteomes" id="UP000292958"/>
    </source>
</evidence>
<evidence type="ECO:0000259" key="4">
    <source>
        <dbReference type="PROSITE" id="PS50991"/>
    </source>
</evidence>
<dbReference type="Proteomes" id="UP000292958">
    <property type="component" value="Unassembled WGS sequence"/>
</dbReference>
<proteinExistence type="inferred from homology"/>
<evidence type="ECO:0000256" key="1">
    <source>
        <dbReference type="ARBA" id="ARBA00009405"/>
    </source>
</evidence>
<sequence length="290" mass="30770">MNGTVKIIECPRDAWQGLPVHMPAEVKADYLRVLIAAGFKHIDAVSFVSAAAVPQMADSEKVLEYLDPPDDVEIIGIVVNAKGAERAIKSGNVQTLGFPYSISPGFLQRNQNQTPEESLEALERVGEMAYKAGLDVAAYISMAFGNPYGDAWSIDEVVDACDLLVDSGVAQISLADTVGVATPKLIADVVGDVMAVHDGIEVGVHLHARYEGARELVRAAYNAGCRRFDAAIGGLGGCPFAQDVLVGNLPTEMVLEELRALGAELPPLGPLESLQSANAEIARKYGAKVQ</sequence>
<dbReference type="CDD" id="cd07938">
    <property type="entry name" value="DRE_TIM_HMGL"/>
    <property type="match status" value="1"/>
</dbReference>
<dbReference type="PROSITE" id="PS50991">
    <property type="entry name" value="PYR_CT"/>
    <property type="match status" value="1"/>
</dbReference>
<dbReference type="RefSeq" id="WP_130418567.1">
    <property type="nucleotide sequence ID" value="NZ_SHKW01000001.1"/>
</dbReference>
<evidence type="ECO:0000313" key="5">
    <source>
        <dbReference type="EMBL" id="RZU40506.1"/>
    </source>
</evidence>
<dbReference type="GO" id="GO:0046872">
    <property type="term" value="F:metal ion binding"/>
    <property type="evidence" value="ECO:0007669"/>
    <property type="project" value="UniProtKB-KW"/>
</dbReference>